<reference evidence="2" key="1">
    <citation type="submission" date="2022-12" db="EMBL/GenBank/DDBJ databases">
        <title>Paracoccus sp. EF6 isolated from a lake water.</title>
        <authorList>
            <person name="Liu H."/>
        </authorList>
    </citation>
    <scope>NUCLEOTIDE SEQUENCE</scope>
    <source>
        <strain evidence="2">EF6</strain>
    </source>
</reference>
<sequence>MLVYGNDDAGDWSDYVFDMVVHPADDDTIGAVFYWQDENNHYELSIDQQTFTRQLVRVESGQRTVLAQESGAYRHHAEQDLRIAVSDRGIIVTLDDQLLDGPVIDSDPLEGGTVGVLSRSISRASFDEVSVNGQVLSARALGQHTATDLDGNGREGIPVTAAATISPVAVASYDWLTGDKVVATGRDAVIDAPVGASQVTLRVTDVNGNMSQDRIDLQVTGRDKLMFADDFSGSLKRYTIVDDGTNGPSDWRIADDALVQDSNIGGGQQEPGWDAWSKGGEGAYIMRDGTHSLVKGGEDWIDYAVEVDVTPSDDDALEVLVRYVDDQHHYKVELDDQAGLAQIILVEDGYETVLARGWHNYAQDESMRLRVEAEGRPPVGQRGRDRDLRIPGHRHGLRQGRRGALQLCQHRASIRQPDGDQPGRHAVAERGDGHGGARPPGRHRRRRPAGRRGRKIRPAHRRRGGGHVLLRL</sequence>
<protein>
    <submittedName>
        <fullName evidence="2">Uncharacterized protein</fullName>
    </submittedName>
</protein>
<dbReference type="RefSeq" id="WP_268942560.1">
    <property type="nucleotide sequence ID" value="NZ_JAPTYD010000018.1"/>
</dbReference>
<dbReference type="Gene3D" id="2.60.120.560">
    <property type="entry name" value="Exo-inulinase, domain 1"/>
    <property type="match status" value="2"/>
</dbReference>
<organism evidence="2 3">
    <name type="scientific">Paracoccus benzoatiresistens</name>
    <dbReference type="NCBI Taxonomy" id="2997341"/>
    <lineage>
        <taxon>Bacteria</taxon>
        <taxon>Pseudomonadati</taxon>
        <taxon>Pseudomonadota</taxon>
        <taxon>Alphaproteobacteria</taxon>
        <taxon>Rhodobacterales</taxon>
        <taxon>Paracoccaceae</taxon>
        <taxon>Paracoccus</taxon>
    </lineage>
</organism>
<feature type="region of interest" description="Disordered" evidence="1">
    <location>
        <begin position="413"/>
        <end position="472"/>
    </location>
</feature>
<feature type="compositionally biased region" description="Basic residues" evidence="1">
    <location>
        <begin position="440"/>
        <end position="465"/>
    </location>
</feature>
<gene>
    <name evidence="2" type="ORF">OU682_12930</name>
</gene>
<feature type="compositionally biased region" description="Basic residues" evidence="1">
    <location>
        <begin position="391"/>
        <end position="401"/>
    </location>
</feature>
<keyword evidence="3" id="KW-1185">Reference proteome</keyword>
<dbReference type="Proteomes" id="UP001149822">
    <property type="component" value="Unassembled WGS sequence"/>
</dbReference>
<evidence type="ECO:0000313" key="2">
    <source>
        <dbReference type="EMBL" id="MCZ0962523.1"/>
    </source>
</evidence>
<proteinExistence type="predicted"/>
<name>A0ABT4J5Y4_9RHOB</name>
<evidence type="ECO:0000256" key="1">
    <source>
        <dbReference type="SAM" id="MobiDB-lite"/>
    </source>
</evidence>
<feature type="compositionally biased region" description="Basic and acidic residues" evidence="1">
    <location>
        <begin position="417"/>
        <end position="435"/>
    </location>
</feature>
<feature type="region of interest" description="Disordered" evidence="1">
    <location>
        <begin position="373"/>
        <end position="401"/>
    </location>
</feature>
<accession>A0ABT4J5Y4</accession>
<dbReference type="EMBL" id="JAPTYD010000018">
    <property type="protein sequence ID" value="MCZ0962523.1"/>
    <property type="molecule type" value="Genomic_DNA"/>
</dbReference>
<evidence type="ECO:0000313" key="3">
    <source>
        <dbReference type="Proteomes" id="UP001149822"/>
    </source>
</evidence>
<comment type="caution">
    <text evidence="2">The sequence shown here is derived from an EMBL/GenBank/DDBJ whole genome shotgun (WGS) entry which is preliminary data.</text>
</comment>